<reference evidence="2" key="1">
    <citation type="submission" date="2023-04" db="EMBL/GenBank/DDBJ databases">
        <authorList>
            <person name="Vijverberg K."/>
            <person name="Xiong W."/>
            <person name="Schranz E."/>
        </authorList>
    </citation>
    <scope>NUCLEOTIDE SEQUENCE</scope>
</reference>
<keyword evidence="3" id="KW-1185">Reference proteome</keyword>
<evidence type="ECO:0000313" key="3">
    <source>
        <dbReference type="Proteomes" id="UP001177003"/>
    </source>
</evidence>
<feature type="region of interest" description="Disordered" evidence="1">
    <location>
        <begin position="94"/>
        <end position="157"/>
    </location>
</feature>
<protein>
    <submittedName>
        <fullName evidence="2">Uncharacterized protein</fullName>
    </submittedName>
</protein>
<evidence type="ECO:0000256" key="1">
    <source>
        <dbReference type="SAM" id="MobiDB-lite"/>
    </source>
</evidence>
<sequence length="157" mass="18536">MINYLSRVEKFFWDNYEDEELIINGSNVSIIDQALRLLYPAESKENDTLNLEIYTFEEFKQLFHFDEMINIIEETFDKETFVYISEEEVESPSYDIEPNFEMNKTEPHLDHPGESSFQGKRRERPKTEQGHRTSSMPDLPTGNLNQFGTNILNIDNI</sequence>
<evidence type="ECO:0000313" key="2">
    <source>
        <dbReference type="EMBL" id="CAI9275432.1"/>
    </source>
</evidence>
<feature type="compositionally biased region" description="Basic and acidic residues" evidence="1">
    <location>
        <begin position="103"/>
        <end position="113"/>
    </location>
</feature>
<proteinExistence type="predicted"/>
<gene>
    <name evidence="2" type="ORF">LSALG_LOCUS15462</name>
</gene>
<name>A0AA35YK88_LACSI</name>
<accession>A0AA35YK88</accession>
<dbReference type="Proteomes" id="UP001177003">
    <property type="component" value="Chromosome 3"/>
</dbReference>
<feature type="compositionally biased region" description="Polar residues" evidence="1">
    <location>
        <begin position="132"/>
        <end position="157"/>
    </location>
</feature>
<organism evidence="2 3">
    <name type="scientific">Lactuca saligna</name>
    <name type="common">Willowleaf lettuce</name>
    <dbReference type="NCBI Taxonomy" id="75948"/>
    <lineage>
        <taxon>Eukaryota</taxon>
        <taxon>Viridiplantae</taxon>
        <taxon>Streptophyta</taxon>
        <taxon>Embryophyta</taxon>
        <taxon>Tracheophyta</taxon>
        <taxon>Spermatophyta</taxon>
        <taxon>Magnoliopsida</taxon>
        <taxon>eudicotyledons</taxon>
        <taxon>Gunneridae</taxon>
        <taxon>Pentapetalae</taxon>
        <taxon>asterids</taxon>
        <taxon>campanulids</taxon>
        <taxon>Asterales</taxon>
        <taxon>Asteraceae</taxon>
        <taxon>Cichorioideae</taxon>
        <taxon>Cichorieae</taxon>
        <taxon>Lactucinae</taxon>
        <taxon>Lactuca</taxon>
    </lineage>
</organism>
<dbReference type="AlphaFoldDB" id="A0AA35YK88"/>
<dbReference type="EMBL" id="OX465079">
    <property type="protein sequence ID" value="CAI9275432.1"/>
    <property type="molecule type" value="Genomic_DNA"/>
</dbReference>